<protein>
    <submittedName>
        <fullName evidence="2">Uncharacterized protein</fullName>
    </submittedName>
</protein>
<reference evidence="2 3" key="1">
    <citation type="journal article" date="2023" name="Mol. Phylogenet. Evol.">
        <title>Genome-scale phylogeny and comparative genomics of the fungal order Sordariales.</title>
        <authorList>
            <person name="Hensen N."/>
            <person name="Bonometti L."/>
            <person name="Westerberg I."/>
            <person name="Brannstrom I.O."/>
            <person name="Guillou S."/>
            <person name="Cros-Aarteil S."/>
            <person name="Calhoun S."/>
            <person name="Haridas S."/>
            <person name="Kuo A."/>
            <person name="Mondo S."/>
            <person name="Pangilinan J."/>
            <person name="Riley R."/>
            <person name="LaButti K."/>
            <person name="Andreopoulos B."/>
            <person name="Lipzen A."/>
            <person name="Chen C."/>
            <person name="Yan M."/>
            <person name="Daum C."/>
            <person name="Ng V."/>
            <person name="Clum A."/>
            <person name="Steindorff A."/>
            <person name="Ohm R.A."/>
            <person name="Martin F."/>
            <person name="Silar P."/>
            <person name="Natvig D.O."/>
            <person name="Lalanne C."/>
            <person name="Gautier V."/>
            <person name="Ament-Velasquez S.L."/>
            <person name="Kruys A."/>
            <person name="Hutchinson M.I."/>
            <person name="Powell A.J."/>
            <person name="Barry K."/>
            <person name="Miller A.N."/>
            <person name="Grigoriev I.V."/>
            <person name="Debuchy R."/>
            <person name="Gladieux P."/>
            <person name="Hiltunen Thoren M."/>
            <person name="Johannesson H."/>
        </authorList>
    </citation>
    <scope>NUCLEOTIDE SEQUENCE [LARGE SCALE GENOMIC DNA]</scope>
    <source>
        <strain evidence="2 3">FGSC 10403</strain>
    </source>
</reference>
<feature type="region of interest" description="Disordered" evidence="1">
    <location>
        <begin position="46"/>
        <end position="119"/>
    </location>
</feature>
<evidence type="ECO:0000256" key="1">
    <source>
        <dbReference type="SAM" id="MobiDB-lite"/>
    </source>
</evidence>
<evidence type="ECO:0000313" key="3">
    <source>
        <dbReference type="Proteomes" id="UP001285908"/>
    </source>
</evidence>
<feature type="compositionally biased region" description="Polar residues" evidence="1">
    <location>
        <begin position="46"/>
        <end position="59"/>
    </location>
</feature>
<dbReference type="RefSeq" id="XP_062692450.1">
    <property type="nucleotide sequence ID" value="XM_062838289.1"/>
</dbReference>
<organism evidence="2 3">
    <name type="scientific">Neurospora hispaniola</name>
    <dbReference type="NCBI Taxonomy" id="588809"/>
    <lineage>
        <taxon>Eukaryota</taxon>
        <taxon>Fungi</taxon>
        <taxon>Dikarya</taxon>
        <taxon>Ascomycota</taxon>
        <taxon>Pezizomycotina</taxon>
        <taxon>Sordariomycetes</taxon>
        <taxon>Sordariomycetidae</taxon>
        <taxon>Sordariales</taxon>
        <taxon>Sordariaceae</taxon>
        <taxon>Neurospora</taxon>
    </lineage>
</organism>
<comment type="caution">
    <text evidence="2">The sequence shown here is derived from an EMBL/GenBank/DDBJ whole genome shotgun (WGS) entry which is preliminary data.</text>
</comment>
<sequence length="184" mass="20007">MQHKLTSKLMHCFCYKIVSSILTIWVYYSHNFSSQFVQNDKIDMQSHSNRTSRFPTTAAKSEARPDASALGKLSSSAPAKGGSMPAVTRTIGRSTASNSVSVASVSNNTSSDTPSDDGSLQYQRLARFTAQNHQEDGTPYGRLQDIIPTTTAAANRDAEARDVFYQARAAEAINQVDSAFNSSK</sequence>
<keyword evidence="3" id="KW-1185">Reference proteome</keyword>
<dbReference type="Proteomes" id="UP001285908">
    <property type="component" value="Unassembled WGS sequence"/>
</dbReference>
<gene>
    <name evidence="2" type="ORF">B0T23DRAFT_397280</name>
</gene>
<dbReference type="AlphaFoldDB" id="A0AAJ0I6Q9"/>
<name>A0AAJ0I6Q9_9PEZI</name>
<proteinExistence type="predicted"/>
<accession>A0AAJ0I6Q9</accession>
<dbReference type="GeneID" id="87875911"/>
<feature type="compositionally biased region" description="Low complexity" evidence="1">
    <location>
        <begin position="94"/>
        <end position="119"/>
    </location>
</feature>
<evidence type="ECO:0000313" key="2">
    <source>
        <dbReference type="EMBL" id="KAK3491267.1"/>
    </source>
</evidence>
<dbReference type="EMBL" id="JAULSX010000005">
    <property type="protein sequence ID" value="KAK3491267.1"/>
    <property type="molecule type" value="Genomic_DNA"/>
</dbReference>